<accession>A0A0F2M889</accession>
<evidence type="ECO:0000313" key="1">
    <source>
        <dbReference type="EMBL" id="KJR85857.1"/>
    </source>
</evidence>
<reference evidence="1 2" key="2">
    <citation type="journal article" date="2015" name="Eukaryot. Cell">
        <title>Asexual propagation of a virulent clone complex in a human and feline outbreak of sporotrichosis.</title>
        <authorList>
            <person name="Teixeira Mde M."/>
            <person name="Rodrigues A.M."/>
            <person name="Tsui C.K."/>
            <person name="de Almeida L.G."/>
            <person name="Van Diepeningen A.D."/>
            <person name="van den Ende B.G."/>
            <person name="Fernandes G.F."/>
            <person name="Kano R."/>
            <person name="Hamelin R.C."/>
            <person name="Lopes-Bezerra L.M."/>
            <person name="Vasconcelos A.T."/>
            <person name="de Hoog S."/>
            <person name="de Camargo Z.P."/>
            <person name="Felipe M.S."/>
        </authorList>
    </citation>
    <scope>NUCLEOTIDE SEQUENCE [LARGE SCALE GENOMIC DNA]</scope>
    <source>
        <strain evidence="1 2">1099-18</strain>
    </source>
</reference>
<proteinExistence type="predicted"/>
<organism evidence="1 2">
    <name type="scientific">Sporothrix schenckii 1099-18</name>
    <dbReference type="NCBI Taxonomy" id="1397361"/>
    <lineage>
        <taxon>Eukaryota</taxon>
        <taxon>Fungi</taxon>
        <taxon>Dikarya</taxon>
        <taxon>Ascomycota</taxon>
        <taxon>Pezizomycotina</taxon>
        <taxon>Sordariomycetes</taxon>
        <taxon>Sordariomycetidae</taxon>
        <taxon>Ophiostomatales</taxon>
        <taxon>Ophiostomataceae</taxon>
        <taxon>Sporothrix</taxon>
    </lineage>
</organism>
<reference evidence="1 2" key="1">
    <citation type="journal article" date="2014" name="BMC Genomics">
        <title>Comparative genomics of the major fungal agents of human and animal Sporotrichosis: Sporothrix schenckii and Sporothrix brasiliensis.</title>
        <authorList>
            <person name="Teixeira M.M."/>
            <person name="de Almeida L.G."/>
            <person name="Kubitschek-Barreira P."/>
            <person name="Alves F.L."/>
            <person name="Kioshima E.S."/>
            <person name="Abadio A.K."/>
            <person name="Fernandes L."/>
            <person name="Derengowski L.S."/>
            <person name="Ferreira K.S."/>
            <person name="Souza R.C."/>
            <person name="Ruiz J.C."/>
            <person name="de Andrade N.C."/>
            <person name="Paes H.C."/>
            <person name="Nicola A.M."/>
            <person name="Albuquerque P."/>
            <person name="Gerber A.L."/>
            <person name="Martins V.P."/>
            <person name="Peconick L.D."/>
            <person name="Neto A.V."/>
            <person name="Chaucanez C.B."/>
            <person name="Silva P.A."/>
            <person name="Cunha O.L."/>
            <person name="de Oliveira F.F."/>
            <person name="dos Santos T.C."/>
            <person name="Barros A.L."/>
            <person name="Soares M.A."/>
            <person name="de Oliveira L.M."/>
            <person name="Marini M.M."/>
            <person name="Villalobos-Duno H."/>
            <person name="Cunha M.M."/>
            <person name="de Hoog S."/>
            <person name="da Silveira J.F."/>
            <person name="Henrissat B."/>
            <person name="Nino-Vega G.A."/>
            <person name="Cisalpino P.S."/>
            <person name="Mora-Montes H.M."/>
            <person name="Almeida S.R."/>
            <person name="Stajich J.E."/>
            <person name="Lopes-Bezerra L.M."/>
            <person name="Vasconcelos A.T."/>
            <person name="Felipe M.S."/>
        </authorList>
    </citation>
    <scope>NUCLEOTIDE SEQUENCE [LARGE SCALE GENOMIC DNA]</scope>
    <source>
        <strain evidence="1 2">1099-18</strain>
    </source>
</reference>
<gene>
    <name evidence="1" type="ORF">SPSK_10069</name>
</gene>
<dbReference type="VEuPathDB" id="FungiDB:SPSK_10069"/>
<evidence type="ECO:0000313" key="2">
    <source>
        <dbReference type="Proteomes" id="UP000033710"/>
    </source>
</evidence>
<sequence length="101" mass="11016">MHVVNENGPQKRCVCDETLEGPVRSGERRAKSRPGCGLWAEKQRKGHTSRAMKIQTRRDGRDFGGVGGGACVVSWSSVSRCSCYLLPPNAYQSNPSNPTPL</sequence>
<dbReference type="GeneID" id="27671904"/>
<dbReference type="Proteomes" id="UP000033710">
    <property type="component" value="Unassembled WGS sequence"/>
</dbReference>
<dbReference type="KEGG" id="ssck:SPSK_10069"/>
<dbReference type="AlphaFoldDB" id="A0A0F2M889"/>
<dbReference type="RefSeq" id="XP_016588533.1">
    <property type="nucleotide sequence ID" value="XM_016736627.1"/>
</dbReference>
<dbReference type="EMBL" id="AXCR01000007">
    <property type="protein sequence ID" value="KJR85857.1"/>
    <property type="molecule type" value="Genomic_DNA"/>
</dbReference>
<comment type="caution">
    <text evidence="1">The sequence shown here is derived from an EMBL/GenBank/DDBJ whole genome shotgun (WGS) entry which is preliminary data.</text>
</comment>
<name>A0A0F2M889_SPOSC</name>
<protein>
    <submittedName>
        <fullName evidence="1">Uncharacterized protein</fullName>
    </submittedName>
</protein>